<protein>
    <recommendedName>
        <fullName evidence="4">TLDc domain-containing protein</fullName>
    </recommendedName>
</protein>
<evidence type="ECO:0008006" key="4">
    <source>
        <dbReference type="Google" id="ProtNLM"/>
    </source>
</evidence>
<name>A0A0A1U1U7_ENTIV</name>
<evidence type="ECO:0000313" key="2">
    <source>
        <dbReference type="EMBL" id="ELP87991.1"/>
    </source>
</evidence>
<evidence type="ECO:0000313" key="3">
    <source>
        <dbReference type="Proteomes" id="UP000014680"/>
    </source>
</evidence>
<dbReference type="EMBL" id="KB206772">
    <property type="protein sequence ID" value="ELP87991.1"/>
    <property type="molecule type" value="Genomic_DNA"/>
</dbReference>
<dbReference type="GeneID" id="14886955"/>
<reference evidence="2 3" key="1">
    <citation type="submission" date="2012-10" db="EMBL/GenBank/DDBJ databases">
        <authorList>
            <person name="Zafar N."/>
            <person name="Inman J."/>
            <person name="Hall N."/>
            <person name="Lorenzi H."/>
            <person name="Caler E."/>
        </authorList>
    </citation>
    <scope>NUCLEOTIDE SEQUENCE [LARGE SCALE GENOMIC DNA]</scope>
    <source>
        <strain evidence="2 3">IP1</strain>
    </source>
</reference>
<dbReference type="VEuPathDB" id="AmoebaDB:EIN_419100"/>
<proteinExistence type="predicted"/>
<dbReference type="RefSeq" id="XP_004254762.1">
    <property type="nucleotide sequence ID" value="XM_004254714.1"/>
</dbReference>
<organism evidence="2 3">
    <name type="scientific">Entamoeba invadens IP1</name>
    <dbReference type="NCBI Taxonomy" id="370355"/>
    <lineage>
        <taxon>Eukaryota</taxon>
        <taxon>Amoebozoa</taxon>
        <taxon>Evosea</taxon>
        <taxon>Archamoebae</taxon>
        <taxon>Mastigamoebida</taxon>
        <taxon>Entamoebidae</taxon>
        <taxon>Entamoeba</taxon>
    </lineage>
</organism>
<sequence>MSLSEPDNIEMLLDKIVDLCTDTRRRYQVYKANKTDVRFTRNPNETLDAQLIEAQKKYTALEKNINNFQLSKESLKMLSTLLKNVQTKLDKEIGQNATVEEENNLLLKSILQLEEEKFRLRKNEIQSLMHISEPKTTKYNATEQEVSEIEQWTGLAMGDIVFDSDTNRWDKFNCDLYNLTRNRNRLCFLVEDTQNNKFGAMCYCQIGTESQWAVDRECFAFTLTHNGSEQRQMYRVTLQYQNYGVVCYADNNAVLFSVCGGAFWIGKKNAAVRGECNNGRLMGAPDFVFTGLKNFTPKKVLIVQMV</sequence>
<keyword evidence="3" id="KW-1185">Reference proteome</keyword>
<dbReference type="AlphaFoldDB" id="A0A0A1U1U7"/>
<dbReference type="Proteomes" id="UP000014680">
    <property type="component" value="Unassembled WGS sequence"/>
</dbReference>
<dbReference type="OMA" id="NEMDITI"/>
<accession>A0A0A1U1U7</accession>
<feature type="coiled-coil region" evidence="1">
    <location>
        <begin position="44"/>
        <end position="116"/>
    </location>
</feature>
<gene>
    <name evidence="2" type="ORF">EIN_419100</name>
</gene>
<evidence type="ECO:0000256" key="1">
    <source>
        <dbReference type="SAM" id="Coils"/>
    </source>
</evidence>
<dbReference type="KEGG" id="eiv:EIN_419100"/>
<keyword evidence="1" id="KW-0175">Coiled coil</keyword>